<proteinExistence type="predicted"/>
<accession>A0A0F9EDQ9</accession>
<evidence type="ECO:0000256" key="1">
    <source>
        <dbReference type="SAM" id="Coils"/>
    </source>
</evidence>
<organism evidence="2">
    <name type="scientific">marine sediment metagenome</name>
    <dbReference type="NCBI Taxonomy" id="412755"/>
    <lineage>
        <taxon>unclassified sequences</taxon>
        <taxon>metagenomes</taxon>
        <taxon>ecological metagenomes</taxon>
    </lineage>
</organism>
<protein>
    <recommendedName>
        <fullName evidence="3">Cell division protein ZapB</fullName>
    </recommendedName>
</protein>
<sequence length="81" mass="9399">MENENILQQFDDIEKRVERLMKICKSLEVTNAELSNKNKQIEEELLGKVKAEDNSEKERDLIRSKIEGLLTKLEDITPADP</sequence>
<reference evidence="2" key="1">
    <citation type="journal article" date="2015" name="Nature">
        <title>Complex archaea that bridge the gap between prokaryotes and eukaryotes.</title>
        <authorList>
            <person name="Spang A."/>
            <person name="Saw J.H."/>
            <person name="Jorgensen S.L."/>
            <person name="Zaremba-Niedzwiedzka K."/>
            <person name="Martijn J."/>
            <person name="Lind A.E."/>
            <person name="van Eijk R."/>
            <person name="Schleper C."/>
            <person name="Guy L."/>
            <person name="Ettema T.J."/>
        </authorList>
    </citation>
    <scope>NUCLEOTIDE SEQUENCE</scope>
</reference>
<evidence type="ECO:0008006" key="3">
    <source>
        <dbReference type="Google" id="ProtNLM"/>
    </source>
</evidence>
<comment type="caution">
    <text evidence="2">The sequence shown here is derived from an EMBL/GenBank/DDBJ whole genome shotgun (WGS) entry which is preliminary data.</text>
</comment>
<gene>
    <name evidence="2" type="ORF">LCGC14_2379670</name>
</gene>
<evidence type="ECO:0000313" key="2">
    <source>
        <dbReference type="EMBL" id="KKL27986.1"/>
    </source>
</evidence>
<dbReference type="AlphaFoldDB" id="A0A0F9EDQ9"/>
<name>A0A0F9EDQ9_9ZZZZ</name>
<keyword evidence="1" id="KW-0175">Coiled coil</keyword>
<dbReference type="EMBL" id="LAZR01035261">
    <property type="protein sequence ID" value="KKL27986.1"/>
    <property type="molecule type" value="Genomic_DNA"/>
</dbReference>
<feature type="coiled-coil region" evidence="1">
    <location>
        <begin position="3"/>
        <end position="44"/>
    </location>
</feature>